<dbReference type="EMBL" id="JAVHNS010000007">
    <property type="protein sequence ID" value="KAK6348873.1"/>
    <property type="molecule type" value="Genomic_DNA"/>
</dbReference>
<dbReference type="GO" id="GO:0006364">
    <property type="term" value="P:rRNA processing"/>
    <property type="evidence" value="ECO:0007669"/>
    <property type="project" value="TreeGrafter"/>
</dbReference>
<dbReference type="GO" id="GO:0008097">
    <property type="term" value="F:5S rRNA binding"/>
    <property type="evidence" value="ECO:0007669"/>
    <property type="project" value="TreeGrafter"/>
</dbReference>
<accession>A0AAV9UVV3</accession>
<proteinExistence type="inferred from homology"/>
<sequence length="430" mass="49027">MAAVVAAPKAQTSRKGKKAWRKNVDISEVTTGLDQVRTEIIQGGIIAEKADEDLFTVDTTGSTNIRQKHFREVKPLKVDEILNARSSIPALINPKKRANPSGIEIGDGILPTKKHRKNGVSHKDLERLRRIAYGGEAAKDGVKTAKAADGQGLYDPWGDAVPDAEGTAAKMDKLTFVEKPKALNAPVTIKHAPIGITKEGEEAVPAVRLPDPGISYNPDFHMWDELISREGEKEVELEKKRLEFEEYEKKIFALADIESEEEEEEEEDDDEESDEEDEGDDKAIRKMPQRKTPAQRNKVKRRKEAERLARHQNKTEVQKRQLESLKELRKTLDVTLKERAVAKRTALTPAKRQVRRRKFDKSILPQPPLELQLPEELADSLRRLKPEGNLLRDRYRNLRERGVIETRANTQQKKAKRKITEKWSYKDWKP</sequence>
<comment type="subcellular location">
    <subcellularLocation>
        <location evidence="5">Nucleus</location>
        <location evidence="5">Nucleolus</location>
    </subcellularLocation>
    <subcellularLocation>
        <location evidence="5">Nucleus</location>
        <location evidence="5">Nucleoplasm</location>
    </subcellularLocation>
</comment>
<feature type="compositionally biased region" description="Acidic residues" evidence="6">
    <location>
        <begin position="257"/>
        <end position="280"/>
    </location>
</feature>
<evidence type="ECO:0000313" key="8">
    <source>
        <dbReference type="Proteomes" id="UP001373714"/>
    </source>
</evidence>
<reference evidence="7 8" key="1">
    <citation type="submission" date="2019-10" db="EMBL/GenBank/DDBJ databases">
        <authorList>
            <person name="Palmer J.M."/>
        </authorList>
    </citation>
    <scope>NUCLEOTIDE SEQUENCE [LARGE SCALE GENOMIC DNA]</scope>
    <source>
        <strain evidence="7 8">TWF730</strain>
    </source>
</reference>
<name>A0AAV9UVV3_9PEZI</name>
<evidence type="ECO:0000256" key="3">
    <source>
        <dbReference type="ARBA" id="ARBA00022517"/>
    </source>
</evidence>
<evidence type="ECO:0000256" key="2">
    <source>
        <dbReference type="ARBA" id="ARBA00018339"/>
    </source>
</evidence>
<dbReference type="InterPro" id="IPR011687">
    <property type="entry name" value="Nop53/GLTSCR2"/>
</dbReference>
<dbReference type="AlphaFoldDB" id="A0AAV9UVV3"/>
<dbReference type="GO" id="GO:0000027">
    <property type="term" value="P:ribosomal large subunit assembly"/>
    <property type="evidence" value="ECO:0007669"/>
    <property type="project" value="UniProtKB-UniRule"/>
</dbReference>
<organism evidence="7 8">
    <name type="scientific">Orbilia blumenaviensis</name>
    <dbReference type="NCBI Taxonomy" id="1796055"/>
    <lineage>
        <taxon>Eukaryota</taxon>
        <taxon>Fungi</taxon>
        <taxon>Dikarya</taxon>
        <taxon>Ascomycota</taxon>
        <taxon>Pezizomycotina</taxon>
        <taxon>Orbiliomycetes</taxon>
        <taxon>Orbiliales</taxon>
        <taxon>Orbiliaceae</taxon>
        <taxon>Orbilia</taxon>
    </lineage>
</organism>
<evidence type="ECO:0000313" key="7">
    <source>
        <dbReference type="EMBL" id="KAK6348873.1"/>
    </source>
</evidence>
<dbReference type="PIRSF" id="PIRSF017302">
    <property type="entry name" value="Gltscr2"/>
    <property type="match status" value="1"/>
</dbReference>
<comment type="function">
    <text evidence="5">May play a role in ribosome biogenesis.</text>
</comment>
<feature type="region of interest" description="Disordered" evidence="6">
    <location>
        <begin position="255"/>
        <end position="322"/>
    </location>
</feature>
<evidence type="ECO:0000256" key="5">
    <source>
        <dbReference type="PIRNR" id="PIRNR017302"/>
    </source>
</evidence>
<dbReference type="Proteomes" id="UP001373714">
    <property type="component" value="Unassembled WGS sequence"/>
</dbReference>
<feature type="region of interest" description="Disordered" evidence="6">
    <location>
        <begin position="406"/>
        <end position="430"/>
    </location>
</feature>
<protein>
    <recommendedName>
        <fullName evidence="2 5">Ribosome biogenesis protein NOP53</fullName>
    </recommendedName>
</protein>
<dbReference type="PANTHER" id="PTHR14211:SF7">
    <property type="entry name" value="RIBOSOME BIOGENESIS PROTEIN NOP53"/>
    <property type="match status" value="1"/>
</dbReference>
<keyword evidence="8" id="KW-1185">Reference proteome</keyword>
<dbReference type="Pfam" id="PF07767">
    <property type="entry name" value="Nop53"/>
    <property type="match status" value="1"/>
</dbReference>
<comment type="similarity">
    <text evidence="1 5">Belongs to the NOP53 family.</text>
</comment>
<feature type="compositionally biased region" description="Basic and acidic residues" evidence="6">
    <location>
        <begin position="303"/>
        <end position="322"/>
    </location>
</feature>
<dbReference type="GO" id="GO:0005654">
    <property type="term" value="C:nucleoplasm"/>
    <property type="evidence" value="ECO:0007669"/>
    <property type="project" value="UniProtKB-SubCell"/>
</dbReference>
<gene>
    <name evidence="7" type="ORF">TWF730_009639</name>
</gene>
<evidence type="ECO:0000256" key="6">
    <source>
        <dbReference type="SAM" id="MobiDB-lite"/>
    </source>
</evidence>
<keyword evidence="3 5" id="KW-0690">Ribosome biogenesis</keyword>
<feature type="compositionally biased region" description="Basic and acidic residues" evidence="6">
    <location>
        <begin position="418"/>
        <end position="430"/>
    </location>
</feature>
<comment type="caution">
    <text evidence="7">The sequence shown here is derived from an EMBL/GenBank/DDBJ whole genome shotgun (WGS) entry which is preliminary data.</text>
</comment>
<keyword evidence="4 5" id="KW-0539">Nucleus</keyword>
<evidence type="ECO:0000256" key="1">
    <source>
        <dbReference type="ARBA" id="ARBA00008838"/>
    </source>
</evidence>
<evidence type="ECO:0000256" key="4">
    <source>
        <dbReference type="ARBA" id="ARBA00023242"/>
    </source>
</evidence>
<dbReference type="GO" id="GO:0005730">
    <property type="term" value="C:nucleolus"/>
    <property type="evidence" value="ECO:0007669"/>
    <property type="project" value="UniProtKB-SubCell"/>
</dbReference>
<dbReference type="PANTHER" id="PTHR14211">
    <property type="entry name" value="GLIOMA SUPPRESSOR CANDIDATE REGION GENE 2"/>
    <property type="match status" value="1"/>
</dbReference>